<gene>
    <name evidence="1" type="ORF">CTI12_AA543490</name>
</gene>
<reference evidence="1 2" key="1">
    <citation type="journal article" date="2018" name="Mol. Plant">
        <title>The genome of Artemisia annua provides insight into the evolution of Asteraceae family and artemisinin biosynthesis.</title>
        <authorList>
            <person name="Shen Q."/>
            <person name="Zhang L."/>
            <person name="Liao Z."/>
            <person name="Wang S."/>
            <person name="Yan T."/>
            <person name="Shi P."/>
            <person name="Liu M."/>
            <person name="Fu X."/>
            <person name="Pan Q."/>
            <person name="Wang Y."/>
            <person name="Lv Z."/>
            <person name="Lu X."/>
            <person name="Zhang F."/>
            <person name="Jiang W."/>
            <person name="Ma Y."/>
            <person name="Chen M."/>
            <person name="Hao X."/>
            <person name="Li L."/>
            <person name="Tang Y."/>
            <person name="Lv G."/>
            <person name="Zhou Y."/>
            <person name="Sun X."/>
            <person name="Brodelius P.E."/>
            <person name="Rose J.K.C."/>
            <person name="Tang K."/>
        </authorList>
    </citation>
    <scope>NUCLEOTIDE SEQUENCE [LARGE SCALE GENOMIC DNA]</scope>
    <source>
        <strain evidence="2">cv. Huhao1</strain>
        <tissue evidence="1">Leaf</tissue>
    </source>
</reference>
<protein>
    <recommendedName>
        <fullName evidence="3">RNA-directed DNA polymerase, eukaryota, Reverse transcriptase zinc-binding domain protein</fullName>
    </recommendedName>
</protein>
<keyword evidence="2" id="KW-1185">Reference proteome</keyword>
<comment type="caution">
    <text evidence="1">The sequence shown here is derived from an EMBL/GenBank/DDBJ whole genome shotgun (WGS) entry which is preliminary data.</text>
</comment>
<dbReference type="AlphaFoldDB" id="A0A2U1L0N7"/>
<dbReference type="PANTHER" id="PTHR36617:SF16">
    <property type="entry name" value="OS04G0516500 PROTEIN"/>
    <property type="match status" value="1"/>
</dbReference>
<name>A0A2U1L0N7_ARTAN</name>
<sequence>MHDKGYIPHSSIKRRVNSGTSTKFWHDTWISNTSLRNQFPRLYRLTTNKDILIRDCWNQGWNFSWSRNINSGTNAIQLATLHNMLSGITLSDSADVWVWCIKPPEFLVKNARKHIDNHYLPDGVWNRVLHWLDLSLPTISNIQDLGQGKHGRLGTGEVNTNLFSNMTLRKHNKSRRHDSMNDTSNPAVVANTSVGAGGVTLGQSRDPNNTSFDVALQSIKSKQDFIDTLLGVSLTTLEDIDAFTFSKNINKRIKHGY</sequence>
<proteinExistence type="predicted"/>
<accession>A0A2U1L0N7</accession>
<evidence type="ECO:0008006" key="3">
    <source>
        <dbReference type="Google" id="ProtNLM"/>
    </source>
</evidence>
<dbReference type="EMBL" id="PKPP01012326">
    <property type="protein sequence ID" value="PWA42563.1"/>
    <property type="molecule type" value="Genomic_DNA"/>
</dbReference>
<dbReference type="Proteomes" id="UP000245207">
    <property type="component" value="Unassembled WGS sequence"/>
</dbReference>
<evidence type="ECO:0000313" key="2">
    <source>
        <dbReference type="Proteomes" id="UP000245207"/>
    </source>
</evidence>
<evidence type="ECO:0000313" key="1">
    <source>
        <dbReference type="EMBL" id="PWA42563.1"/>
    </source>
</evidence>
<dbReference type="PANTHER" id="PTHR36617">
    <property type="entry name" value="PROTEIN, PUTATIVE-RELATED"/>
    <property type="match status" value="1"/>
</dbReference>
<organism evidence="1 2">
    <name type="scientific">Artemisia annua</name>
    <name type="common">Sweet wormwood</name>
    <dbReference type="NCBI Taxonomy" id="35608"/>
    <lineage>
        <taxon>Eukaryota</taxon>
        <taxon>Viridiplantae</taxon>
        <taxon>Streptophyta</taxon>
        <taxon>Embryophyta</taxon>
        <taxon>Tracheophyta</taxon>
        <taxon>Spermatophyta</taxon>
        <taxon>Magnoliopsida</taxon>
        <taxon>eudicotyledons</taxon>
        <taxon>Gunneridae</taxon>
        <taxon>Pentapetalae</taxon>
        <taxon>asterids</taxon>
        <taxon>campanulids</taxon>
        <taxon>Asterales</taxon>
        <taxon>Asteraceae</taxon>
        <taxon>Asteroideae</taxon>
        <taxon>Anthemideae</taxon>
        <taxon>Artemisiinae</taxon>
        <taxon>Artemisia</taxon>
    </lineage>
</organism>